<dbReference type="InterPro" id="IPR014718">
    <property type="entry name" value="GH-type_carb-bd"/>
</dbReference>
<dbReference type="AlphaFoldDB" id="A0A3S9ABF8"/>
<keyword evidence="2" id="KW-1185">Reference proteome</keyword>
<sequence length="329" mass="36939">MGRYSAELRVQDGYNMIVLKDSASDSIAKLIPDIGNNLFSFQHGGHDVIKTAVSLQTLQNETFACSKYGTPILFPPNRVREGTYTFNGRTYQLPINEPPHHHLHGELISRAWHLVEFGALDGVGAWAKSRFSFSEHPDIMAYYPHELAFTITYRLVDGKLHMESSIANDGTDEAPFAYGLHPYFSVPYESDNKVILQVPAKDEWPVSNQAFVTDLPSETSFSRSIREEGINLSDYPVLGCSLLTLDQAADSICRIGIPQRGYSIAYQLDKAFPYVLLFRPNWDDAFSIEPYTYVTDAFNLPYASELTGAQGIRPGEVRRLTTALWTEPN</sequence>
<evidence type="ECO:0000313" key="2">
    <source>
        <dbReference type="Proteomes" id="UP000272528"/>
    </source>
</evidence>
<dbReference type="Pfam" id="PF01263">
    <property type="entry name" value="Aldose_epim"/>
    <property type="match status" value="1"/>
</dbReference>
<dbReference type="OrthoDB" id="9795355at2"/>
<dbReference type="GO" id="GO:0030246">
    <property type="term" value="F:carbohydrate binding"/>
    <property type="evidence" value="ECO:0007669"/>
    <property type="project" value="InterPro"/>
</dbReference>
<proteinExistence type="predicted"/>
<dbReference type="InterPro" id="IPR011013">
    <property type="entry name" value="Gal_mutarotase_sf_dom"/>
</dbReference>
<dbReference type="Proteomes" id="UP000272528">
    <property type="component" value="Chromosome"/>
</dbReference>
<organism evidence="1 2">
    <name type="scientific">Paenibacillus albus</name>
    <dbReference type="NCBI Taxonomy" id="2495582"/>
    <lineage>
        <taxon>Bacteria</taxon>
        <taxon>Bacillati</taxon>
        <taxon>Bacillota</taxon>
        <taxon>Bacilli</taxon>
        <taxon>Bacillales</taxon>
        <taxon>Paenibacillaceae</taxon>
        <taxon>Paenibacillus</taxon>
    </lineage>
</organism>
<dbReference type="InterPro" id="IPR008183">
    <property type="entry name" value="Aldose_1/G6P_1-epimerase"/>
</dbReference>
<dbReference type="CDD" id="cd01081">
    <property type="entry name" value="Aldose_epim"/>
    <property type="match status" value="1"/>
</dbReference>
<dbReference type="GO" id="GO:0005975">
    <property type="term" value="P:carbohydrate metabolic process"/>
    <property type="evidence" value="ECO:0007669"/>
    <property type="project" value="InterPro"/>
</dbReference>
<dbReference type="GO" id="GO:0016853">
    <property type="term" value="F:isomerase activity"/>
    <property type="evidence" value="ECO:0007669"/>
    <property type="project" value="InterPro"/>
</dbReference>
<dbReference type="Gene3D" id="2.70.98.10">
    <property type="match status" value="1"/>
</dbReference>
<gene>
    <name evidence="1" type="ORF">EJC50_27825</name>
</gene>
<evidence type="ECO:0000313" key="1">
    <source>
        <dbReference type="EMBL" id="AZN43083.1"/>
    </source>
</evidence>
<dbReference type="KEGG" id="palb:EJC50_27825"/>
<dbReference type="RefSeq" id="WP_126019323.1">
    <property type="nucleotide sequence ID" value="NZ_CP034437.1"/>
</dbReference>
<name>A0A3S9ABF8_9BACL</name>
<accession>A0A3S9ABF8</accession>
<dbReference type="EMBL" id="CP034437">
    <property type="protein sequence ID" value="AZN43083.1"/>
    <property type="molecule type" value="Genomic_DNA"/>
</dbReference>
<protein>
    <submittedName>
        <fullName evidence="1">Aldose 1-epimerase</fullName>
    </submittedName>
</protein>
<dbReference type="SUPFAM" id="SSF74650">
    <property type="entry name" value="Galactose mutarotase-like"/>
    <property type="match status" value="1"/>
</dbReference>
<reference evidence="2" key="1">
    <citation type="submission" date="2018-12" db="EMBL/GenBank/DDBJ databases">
        <title>Genome sequence of Peanibacillus sp.</title>
        <authorList>
            <person name="Subramani G."/>
            <person name="Srinivasan S."/>
            <person name="Kim M.K."/>
        </authorList>
    </citation>
    <scope>NUCLEOTIDE SEQUENCE [LARGE SCALE GENOMIC DNA]</scope>
    <source>
        <strain evidence="2">18JY67-1</strain>
    </source>
</reference>